<dbReference type="NCBIfam" id="NF002805">
    <property type="entry name" value="PRK02947.1"/>
    <property type="match status" value="1"/>
</dbReference>
<dbReference type="PROSITE" id="PS51464">
    <property type="entry name" value="SIS"/>
    <property type="match status" value="1"/>
</dbReference>
<dbReference type="InterPro" id="IPR050099">
    <property type="entry name" value="SIS_GmhA/DiaA_subfam"/>
</dbReference>
<gene>
    <name evidence="3" type="ORF">ACFOUO_06120</name>
</gene>
<dbReference type="InterPro" id="IPR046348">
    <property type="entry name" value="SIS_dom_sf"/>
</dbReference>
<accession>A0ABV8JD39</accession>
<proteinExistence type="inferred from homology"/>
<comment type="similarity">
    <text evidence="1">Belongs to the UPF0309 family.</text>
</comment>
<sequence>MLHRYFQEIRKRLDNLEQEQATSMKKAAAECVRCIQEGGILHLFGSGHSHLLSEEGYYRAGGLAPVRPIVAEDLLLSRGGSRCSFFERKEGYAASFLTSQDIRPGEVLFVFSTSGRNPVPVDVALFGREKGAFVIGVTALAYSRIQPSRHSSGLRLWDCVDLAIDNGTAAGDSLLSTEQIPVSFGPGSTVLAAALLNGILAETVRLLAENGMEPPIFKSGNLEGADSHNQALMERYGDRIPF</sequence>
<evidence type="ECO:0000313" key="4">
    <source>
        <dbReference type="Proteomes" id="UP001595843"/>
    </source>
</evidence>
<name>A0ABV8JD39_9BACL</name>
<evidence type="ECO:0000259" key="2">
    <source>
        <dbReference type="PROSITE" id="PS51464"/>
    </source>
</evidence>
<organism evidence="3 4">
    <name type="scientific">Salinithrix halophila</name>
    <dbReference type="NCBI Taxonomy" id="1485204"/>
    <lineage>
        <taxon>Bacteria</taxon>
        <taxon>Bacillati</taxon>
        <taxon>Bacillota</taxon>
        <taxon>Bacilli</taxon>
        <taxon>Bacillales</taxon>
        <taxon>Thermoactinomycetaceae</taxon>
        <taxon>Salinithrix</taxon>
    </lineage>
</organism>
<dbReference type="HAMAP" id="MF_01240">
    <property type="entry name" value="UPF0309"/>
    <property type="match status" value="1"/>
</dbReference>
<dbReference type="RefSeq" id="WP_380703183.1">
    <property type="nucleotide sequence ID" value="NZ_JBHSAP010000007.1"/>
</dbReference>
<protein>
    <recommendedName>
        <fullName evidence="1">UPF0309 protein ACFOUO_06120</fullName>
    </recommendedName>
</protein>
<dbReference type="EMBL" id="JBHSAP010000007">
    <property type="protein sequence ID" value="MFC4076385.1"/>
    <property type="molecule type" value="Genomic_DNA"/>
</dbReference>
<keyword evidence="4" id="KW-1185">Reference proteome</keyword>
<evidence type="ECO:0000256" key="1">
    <source>
        <dbReference type="HAMAP-Rule" id="MF_01240"/>
    </source>
</evidence>
<dbReference type="PANTHER" id="PTHR30390">
    <property type="entry name" value="SEDOHEPTULOSE 7-PHOSPHATE ISOMERASE / DNAA INITIATOR-ASSOCIATING FACTOR FOR REPLICATION INITIATION"/>
    <property type="match status" value="1"/>
</dbReference>
<dbReference type="InterPro" id="IPR035472">
    <property type="entry name" value="RpiR-like_SIS"/>
</dbReference>
<feature type="domain" description="SIS" evidence="2">
    <location>
        <begin position="31"/>
        <end position="209"/>
    </location>
</feature>
<dbReference type="CDD" id="cd05013">
    <property type="entry name" value="SIS_RpiR"/>
    <property type="match status" value="1"/>
</dbReference>
<dbReference type="Proteomes" id="UP001595843">
    <property type="component" value="Unassembled WGS sequence"/>
</dbReference>
<dbReference type="PANTHER" id="PTHR30390:SF7">
    <property type="entry name" value="PHOSPHOHEPTOSE ISOMERASE"/>
    <property type="match status" value="1"/>
</dbReference>
<comment type="caution">
    <text evidence="3">The sequence shown here is derived from an EMBL/GenBank/DDBJ whole genome shotgun (WGS) entry which is preliminary data.</text>
</comment>
<reference evidence="4" key="1">
    <citation type="journal article" date="2019" name="Int. J. Syst. Evol. Microbiol.">
        <title>The Global Catalogue of Microorganisms (GCM) 10K type strain sequencing project: providing services to taxonomists for standard genome sequencing and annotation.</title>
        <authorList>
            <consortium name="The Broad Institute Genomics Platform"/>
            <consortium name="The Broad Institute Genome Sequencing Center for Infectious Disease"/>
            <person name="Wu L."/>
            <person name="Ma J."/>
        </authorList>
    </citation>
    <scope>NUCLEOTIDE SEQUENCE [LARGE SCALE GENOMIC DNA]</scope>
    <source>
        <strain evidence="4">IBRC-M 10813</strain>
    </source>
</reference>
<dbReference type="Gene3D" id="3.40.50.10490">
    <property type="entry name" value="Glucose-6-phosphate isomerase like protein, domain 1"/>
    <property type="match status" value="1"/>
</dbReference>
<dbReference type="InterPro" id="IPR001347">
    <property type="entry name" value="SIS_dom"/>
</dbReference>
<dbReference type="InterPro" id="IPR022951">
    <property type="entry name" value="UPF0309"/>
</dbReference>
<evidence type="ECO:0000313" key="3">
    <source>
        <dbReference type="EMBL" id="MFC4076385.1"/>
    </source>
</evidence>
<dbReference type="Pfam" id="PF13580">
    <property type="entry name" value="SIS_2"/>
    <property type="match status" value="1"/>
</dbReference>
<dbReference type="SUPFAM" id="SSF53697">
    <property type="entry name" value="SIS domain"/>
    <property type="match status" value="1"/>
</dbReference>